<dbReference type="InterPro" id="IPR013806">
    <property type="entry name" value="Kringle-like"/>
</dbReference>
<dbReference type="HOGENOM" id="CLU_435084_0_0_1"/>
<feature type="domain" description="Kringle" evidence="8">
    <location>
        <begin position="80"/>
        <end position="164"/>
    </location>
</feature>
<evidence type="ECO:0000313" key="9">
    <source>
        <dbReference type="EnsemblProtists" id="EOD40364"/>
    </source>
</evidence>
<dbReference type="GO" id="GO:0005102">
    <property type="term" value="F:signaling receptor binding"/>
    <property type="evidence" value="ECO:0007669"/>
    <property type="project" value="TreeGrafter"/>
</dbReference>
<evidence type="ECO:0000256" key="7">
    <source>
        <dbReference type="SAM" id="SignalP"/>
    </source>
</evidence>
<dbReference type="Gene3D" id="2.60.120.380">
    <property type="match status" value="1"/>
</dbReference>
<dbReference type="PROSITE" id="PS50070">
    <property type="entry name" value="KRINGLE_2"/>
    <property type="match status" value="2"/>
</dbReference>
<dbReference type="Pfam" id="PF00066">
    <property type="entry name" value="Notch"/>
    <property type="match status" value="4"/>
</dbReference>
<evidence type="ECO:0000259" key="8">
    <source>
        <dbReference type="PROSITE" id="PS50070"/>
    </source>
</evidence>
<evidence type="ECO:0000256" key="2">
    <source>
        <dbReference type="ARBA" id="ARBA00022729"/>
    </source>
</evidence>
<dbReference type="KEGG" id="ehx:EMIHUDRAFT_222818"/>
<dbReference type="PaxDb" id="2903-EOD40364"/>
<feature type="chain" id="PRO_5044229113" description="Kringle domain-containing protein" evidence="7">
    <location>
        <begin position="17"/>
        <end position="604"/>
    </location>
</feature>
<feature type="signal peptide" evidence="7">
    <location>
        <begin position="1"/>
        <end position="16"/>
    </location>
</feature>
<evidence type="ECO:0000256" key="4">
    <source>
        <dbReference type="ARBA" id="ARBA00023157"/>
    </source>
</evidence>
<accession>A0A0D3KX79</accession>
<dbReference type="PANTHER" id="PTHR24261">
    <property type="entry name" value="PLASMINOGEN-RELATED"/>
    <property type="match status" value="1"/>
</dbReference>
<keyword evidence="10" id="KW-1185">Reference proteome</keyword>
<evidence type="ECO:0000256" key="5">
    <source>
        <dbReference type="ARBA" id="ARBA00023180"/>
    </source>
</evidence>
<dbReference type="InterPro" id="IPR018056">
    <property type="entry name" value="Kringle_CS"/>
</dbReference>
<dbReference type="CDD" id="cd00108">
    <property type="entry name" value="KR"/>
    <property type="match status" value="2"/>
</dbReference>
<dbReference type="Pfam" id="PF00051">
    <property type="entry name" value="Kringle"/>
    <property type="match status" value="2"/>
</dbReference>
<evidence type="ECO:0000256" key="3">
    <source>
        <dbReference type="ARBA" id="ARBA00022737"/>
    </source>
</evidence>
<keyword evidence="2 7" id="KW-0732">Signal</keyword>
<dbReference type="RefSeq" id="XP_005792793.1">
    <property type="nucleotide sequence ID" value="XM_005792736.1"/>
</dbReference>
<sequence>MLIRALLLCAISAARGSEEAASGDVTNDWDTYSYAYYDYAEDTCAFHCPTSYLGDGECDADCNNPACEWDKSDCFHGYGDCYTQADGSDYRGAINQTEDGLACQAWSDQMPQRHDRIHLNYPHGGLGGHNSCRNPDGEARPWCYTTDPDTRWAYCAVPPPEPSCSAHHHSNHSTADRTHVAEGTVNATGEGDGEYTASYGENWNGFDEDYYDYFPPVSFEDTSTAIELDTIVTGEVKEHTYTFYEVSVPKDVERLRVVVVPTSGDPDLYVSFDNAFPTGGNYTFLSDSYGVEEWTLGRDTYLFCGAAGPEAACTLHLSVLAYDEDSSFSIIVYGEGADGELQPTVCAEGCAWTSLGDGTCDEECNVEACYFDRGDCKAWSEEGAAPVNICPADCKPEWIGDHYCDEACFRESCQWDKHDCLKKDETPCADFCLPTSIGDGECDAACNVEACGFDAADCFHEHTECYESPDGADYRGTVATTTSGLACQFWSDQSPQQHTRTAQHYPVSGLGGHNYCRNPDREAHPWCYVADADAGVRWEYCDVGEIEIFGAFLLGLAAILTLLYCRRLQHKKALKTGGFTQYGGHDDGVLGTGVEIKPVEPETA</sequence>
<dbReference type="GeneID" id="17285635"/>
<dbReference type="InterPro" id="IPR050759">
    <property type="entry name" value="Serine_protease_kringle"/>
</dbReference>
<dbReference type="STRING" id="2903.R1G3C1"/>
<dbReference type="Proteomes" id="UP000013827">
    <property type="component" value="Unassembled WGS sequence"/>
</dbReference>
<reference evidence="9" key="2">
    <citation type="submission" date="2024-10" db="UniProtKB">
        <authorList>
            <consortium name="EnsemblProtists"/>
        </authorList>
    </citation>
    <scope>IDENTIFICATION</scope>
</reference>
<feature type="transmembrane region" description="Helical" evidence="6">
    <location>
        <begin position="548"/>
        <end position="565"/>
    </location>
</feature>
<dbReference type="PANTHER" id="PTHR24261:SF7">
    <property type="entry name" value="KRINGLE DOMAIN-CONTAINING PROTEIN"/>
    <property type="match status" value="1"/>
</dbReference>
<proteinExistence type="predicted"/>
<dbReference type="InterPro" id="IPR000800">
    <property type="entry name" value="Notch_dom"/>
</dbReference>
<dbReference type="FunFam" id="2.40.20.10:FF:000001">
    <property type="entry name" value="Urokinase-type plasminogen activator"/>
    <property type="match status" value="1"/>
</dbReference>
<dbReference type="Gene3D" id="2.40.20.10">
    <property type="entry name" value="Plasminogen Kringle 4"/>
    <property type="match status" value="2"/>
</dbReference>
<dbReference type="eggNOG" id="ENOG502QVNP">
    <property type="taxonomic scope" value="Eukaryota"/>
</dbReference>
<keyword evidence="6" id="KW-0812">Transmembrane</keyword>
<dbReference type="PRINTS" id="PR01452">
    <property type="entry name" value="LNOTCHREPEAT"/>
</dbReference>
<feature type="domain" description="Kringle" evidence="8">
    <location>
        <begin position="464"/>
        <end position="546"/>
    </location>
</feature>
<reference evidence="10" key="1">
    <citation type="journal article" date="2013" name="Nature">
        <title>Pan genome of the phytoplankton Emiliania underpins its global distribution.</title>
        <authorList>
            <person name="Read B.A."/>
            <person name="Kegel J."/>
            <person name="Klute M.J."/>
            <person name="Kuo A."/>
            <person name="Lefebvre S.C."/>
            <person name="Maumus F."/>
            <person name="Mayer C."/>
            <person name="Miller J."/>
            <person name="Monier A."/>
            <person name="Salamov A."/>
            <person name="Young J."/>
            <person name="Aguilar M."/>
            <person name="Claverie J.M."/>
            <person name="Frickenhaus S."/>
            <person name="Gonzalez K."/>
            <person name="Herman E.K."/>
            <person name="Lin Y.C."/>
            <person name="Napier J."/>
            <person name="Ogata H."/>
            <person name="Sarno A.F."/>
            <person name="Shmutz J."/>
            <person name="Schroeder D."/>
            <person name="de Vargas C."/>
            <person name="Verret F."/>
            <person name="von Dassow P."/>
            <person name="Valentin K."/>
            <person name="Van de Peer Y."/>
            <person name="Wheeler G."/>
            <person name="Dacks J.B."/>
            <person name="Delwiche C.F."/>
            <person name="Dyhrman S.T."/>
            <person name="Glockner G."/>
            <person name="John U."/>
            <person name="Richards T."/>
            <person name="Worden A.Z."/>
            <person name="Zhang X."/>
            <person name="Grigoriev I.V."/>
            <person name="Allen A.E."/>
            <person name="Bidle K."/>
            <person name="Borodovsky M."/>
            <person name="Bowler C."/>
            <person name="Brownlee C."/>
            <person name="Cock J.M."/>
            <person name="Elias M."/>
            <person name="Gladyshev V.N."/>
            <person name="Groth M."/>
            <person name="Guda C."/>
            <person name="Hadaegh A."/>
            <person name="Iglesias-Rodriguez M.D."/>
            <person name="Jenkins J."/>
            <person name="Jones B.M."/>
            <person name="Lawson T."/>
            <person name="Leese F."/>
            <person name="Lindquist E."/>
            <person name="Lobanov A."/>
            <person name="Lomsadze A."/>
            <person name="Malik S.B."/>
            <person name="Marsh M.E."/>
            <person name="Mackinder L."/>
            <person name="Mock T."/>
            <person name="Mueller-Roeber B."/>
            <person name="Pagarete A."/>
            <person name="Parker M."/>
            <person name="Probert I."/>
            <person name="Quesneville H."/>
            <person name="Raines C."/>
            <person name="Rensing S.A."/>
            <person name="Riano-Pachon D.M."/>
            <person name="Richier S."/>
            <person name="Rokitta S."/>
            <person name="Shiraiwa Y."/>
            <person name="Soanes D.M."/>
            <person name="van der Giezen M."/>
            <person name="Wahlund T.M."/>
            <person name="Williams B."/>
            <person name="Wilson W."/>
            <person name="Wolfe G."/>
            <person name="Wurch L.L."/>
        </authorList>
    </citation>
    <scope>NUCLEOTIDE SEQUENCE</scope>
</reference>
<keyword evidence="4" id="KW-1015">Disulfide bond</keyword>
<dbReference type="Gene3D" id="3.30.300.320">
    <property type="match status" value="2"/>
</dbReference>
<dbReference type="PROSITE" id="PS00021">
    <property type="entry name" value="KRINGLE_1"/>
    <property type="match status" value="1"/>
</dbReference>
<dbReference type="InterPro" id="IPR038178">
    <property type="entry name" value="Kringle_sf"/>
</dbReference>
<dbReference type="SMART" id="SM00130">
    <property type="entry name" value="KR"/>
    <property type="match status" value="2"/>
</dbReference>
<keyword evidence="6" id="KW-1133">Transmembrane helix</keyword>
<dbReference type="PRINTS" id="PR00018">
    <property type="entry name" value="KRINGLE"/>
</dbReference>
<keyword evidence="3" id="KW-0677">Repeat</keyword>
<evidence type="ECO:0000256" key="1">
    <source>
        <dbReference type="ARBA" id="ARBA00022572"/>
    </source>
</evidence>
<organism evidence="9 10">
    <name type="scientific">Emiliania huxleyi (strain CCMP1516)</name>
    <dbReference type="NCBI Taxonomy" id="280463"/>
    <lineage>
        <taxon>Eukaryota</taxon>
        <taxon>Haptista</taxon>
        <taxon>Haptophyta</taxon>
        <taxon>Prymnesiophyceae</taxon>
        <taxon>Isochrysidales</taxon>
        <taxon>Noelaerhabdaceae</taxon>
        <taxon>Emiliania</taxon>
    </lineage>
</organism>
<dbReference type="AlphaFoldDB" id="A0A0D3KX79"/>
<evidence type="ECO:0000313" key="10">
    <source>
        <dbReference type="Proteomes" id="UP000013827"/>
    </source>
</evidence>
<dbReference type="InterPro" id="IPR000001">
    <property type="entry name" value="Kringle"/>
</dbReference>
<dbReference type="EnsemblProtists" id="EOD40364">
    <property type="protein sequence ID" value="EOD40364"/>
    <property type="gene ID" value="EMIHUDRAFT_222818"/>
</dbReference>
<protein>
    <recommendedName>
        <fullName evidence="8">Kringle domain-containing protein</fullName>
    </recommendedName>
</protein>
<dbReference type="GO" id="GO:0005615">
    <property type="term" value="C:extracellular space"/>
    <property type="evidence" value="ECO:0007669"/>
    <property type="project" value="TreeGrafter"/>
</dbReference>
<dbReference type="SMART" id="SM00004">
    <property type="entry name" value="NL"/>
    <property type="match status" value="4"/>
</dbReference>
<dbReference type="GO" id="GO:0004175">
    <property type="term" value="F:endopeptidase activity"/>
    <property type="evidence" value="ECO:0007669"/>
    <property type="project" value="TreeGrafter"/>
</dbReference>
<dbReference type="SUPFAM" id="SSF57440">
    <property type="entry name" value="Kringle-like"/>
    <property type="match status" value="2"/>
</dbReference>
<keyword evidence="6" id="KW-0472">Membrane</keyword>
<keyword evidence="5" id="KW-0325">Glycoprotein</keyword>
<keyword evidence="1" id="KW-0420">Kringle</keyword>
<name>A0A0D3KX79_EMIH1</name>
<evidence type="ECO:0000256" key="6">
    <source>
        <dbReference type="SAM" id="Phobius"/>
    </source>
</evidence>